<proteinExistence type="predicted"/>
<sequence length="114" mass="12471">MAVDLYAGIPVSDYVRALDWYQRLFGSPPAFAAGGTEAVWELGEHRSMAVELRPDHAGHAVHTVVVDDLDTLVARIAARRLEPTTRETCPNGVLKATYHDPDGNEIGFGTPFRP</sequence>
<dbReference type="Proteomes" id="UP000645555">
    <property type="component" value="Unassembled WGS sequence"/>
</dbReference>
<dbReference type="RefSeq" id="WP_190035649.1">
    <property type="nucleotide sequence ID" value="NZ_BMWD01000007.1"/>
</dbReference>
<dbReference type="Pfam" id="PF00903">
    <property type="entry name" value="Glyoxalase"/>
    <property type="match status" value="1"/>
</dbReference>
<name>A0A918NA58_9ACTN</name>
<dbReference type="AlphaFoldDB" id="A0A918NA58"/>
<dbReference type="InterPro" id="IPR037523">
    <property type="entry name" value="VOC_core"/>
</dbReference>
<dbReference type="PROSITE" id="PS51819">
    <property type="entry name" value="VOC"/>
    <property type="match status" value="1"/>
</dbReference>
<accession>A0A918NA58</accession>
<evidence type="ECO:0000256" key="1">
    <source>
        <dbReference type="SAM" id="MobiDB-lite"/>
    </source>
</evidence>
<reference evidence="3" key="2">
    <citation type="submission" date="2020-09" db="EMBL/GenBank/DDBJ databases">
        <authorList>
            <person name="Sun Q."/>
            <person name="Ohkuma M."/>
        </authorList>
    </citation>
    <scope>NUCLEOTIDE SEQUENCE</scope>
    <source>
        <strain evidence="3">JCM 4956</strain>
    </source>
</reference>
<dbReference type="SUPFAM" id="SSF54593">
    <property type="entry name" value="Glyoxalase/Bleomycin resistance protein/Dihydroxybiphenyl dioxygenase"/>
    <property type="match status" value="1"/>
</dbReference>
<protein>
    <recommendedName>
        <fullName evidence="2">VOC domain-containing protein</fullName>
    </recommendedName>
</protein>
<dbReference type="EMBL" id="BMWD01000007">
    <property type="protein sequence ID" value="GGX57793.1"/>
    <property type="molecule type" value="Genomic_DNA"/>
</dbReference>
<feature type="domain" description="VOC" evidence="2">
    <location>
        <begin position="2"/>
        <end position="111"/>
    </location>
</feature>
<organism evidence="3 4">
    <name type="scientific">Streptomyces fructofermentans</name>
    <dbReference type="NCBI Taxonomy" id="152141"/>
    <lineage>
        <taxon>Bacteria</taxon>
        <taxon>Bacillati</taxon>
        <taxon>Actinomycetota</taxon>
        <taxon>Actinomycetes</taxon>
        <taxon>Kitasatosporales</taxon>
        <taxon>Streptomycetaceae</taxon>
        <taxon>Streptomyces</taxon>
    </lineage>
</organism>
<comment type="caution">
    <text evidence="3">The sequence shown here is derived from an EMBL/GenBank/DDBJ whole genome shotgun (WGS) entry which is preliminary data.</text>
</comment>
<dbReference type="Gene3D" id="3.10.180.10">
    <property type="entry name" value="2,3-Dihydroxybiphenyl 1,2-Dioxygenase, domain 1"/>
    <property type="match status" value="1"/>
</dbReference>
<evidence type="ECO:0000259" key="2">
    <source>
        <dbReference type="PROSITE" id="PS51819"/>
    </source>
</evidence>
<evidence type="ECO:0000313" key="3">
    <source>
        <dbReference type="EMBL" id="GGX57793.1"/>
    </source>
</evidence>
<reference evidence="3" key="1">
    <citation type="journal article" date="2014" name="Int. J. Syst. Evol. Microbiol.">
        <title>Complete genome sequence of Corynebacterium casei LMG S-19264T (=DSM 44701T), isolated from a smear-ripened cheese.</title>
        <authorList>
            <consortium name="US DOE Joint Genome Institute (JGI-PGF)"/>
            <person name="Walter F."/>
            <person name="Albersmeier A."/>
            <person name="Kalinowski J."/>
            <person name="Ruckert C."/>
        </authorList>
    </citation>
    <scope>NUCLEOTIDE SEQUENCE</scope>
    <source>
        <strain evidence="3">JCM 4956</strain>
    </source>
</reference>
<evidence type="ECO:0000313" key="4">
    <source>
        <dbReference type="Proteomes" id="UP000645555"/>
    </source>
</evidence>
<dbReference type="InterPro" id="IPR029068">
    <property type="entry name" value="Glyas_Bleomycin-R_OHBP_Dase"/>
</dbReference>
<dbReference type="InterPro" id="IPR004360">
    <property type="entry name" value="Glyas_Fos-R_dOase_dom"/>
</dbReference>
<gene>
    <name evidence="3" type="ORF">GCM10010515_26840</name>
</gene>
<feature type="region of interest" description="Disordered" evidence="1">
    <location>
        <begin position="92"/>
        <end position="114"/>
    </location>
</feature>
<dbReference type="CDD" id="cd06587">
    <property type="entry name" value="VOC"/>
    <property type="match status" value="1"/>
</dbReference>
<keyword evidence="4" id="KW-1185">Reference proteome</keyword>